<sequence length="927" mass="99279">MEVNGEWEEIQTAVDGVGAWSVFGIGGGEVKQHPLHPRFAETASDAGVLSLSKGGYDVSFSLVDASDAKLSRNLLPWGEHSQVEYPGVFEDTDLLFDVTTGGVKELFELHGAPGSDGRASWEWLIDTDGLDMVVTDEGMIELREADGSPLMVIPAPHMWDSAGDGQERENATRNVGAEVERDGDRWRLTLNASRTWLNEKDRVYPVFVDPEGTYGSSDVKTFKSNGQANSWYGVQVGNTSNGIWRTSALVNYPAVFGKQVLDVALDFGGFASDSSTATRTNYVHVGTSVSYGGYGAVLSPFVIGTGNATAHDSRLSRQVSDWVNARTTGKYFAMRGVENSEFTYKRMESLYTRILYKDFPTAGSPSTPLNGTVVGQTPLLTSAGATSAGGYPVTWRFKVGTTSNVDASKVWESGWVGTTGIGKSEARVPVGKLNPDTTYYWKVEIHDTADGVLGTSTVRSSAVANFKTNKPGLPAQATATPANDAEVGTTQPTFTTGTVTDKAGQPVKYRFEVTAADGSDATTSSDWLDAPTWAPPVGALQDGGSYVWTVYTKDGVEEYGGKWSNNLSVNLAPLIACPAPFENESWTAPTVTPIACTISVSASAGEMLSYIVDDDDLVEVASSAPAPTFATVNIPVANGEHLITATRTDVDGNKFTSTYRFSTGDWTQATLSGLPANGSSASVTPVLAVSVAAEDTHVLPDTAARQYTVSAQPDMSNPVVTSDLLADAFTVPDGLLSAGETYYWQVHITGATDYYGTTATLKSPIWTFIASADIVEGDPTAGEDLLVSEGSVPYVEEDGDDTEVGLRGFKYGPCLFEVQHPHARSSTGKETVGAKGYTWCDKGKKVKVITTVLMHYMFWHWTLSKGGPVTESSGTYVNTFKTKNLSVPCVGKTKTWWIASARSQITYNGKQYFVQGISKHREIPCGA</sequence>
<accession>A0A3L6ZQT4</accession>
<dbReference type="InterPro" id="IPR013783">
    <property type="entry name" value="Ig-like_fold"/>
</dbReference>
<dbReference type="RefSeq" id="WP_121673208.1">
    <property type="nucleotide sequence ID" value="NZ_BMXM01000007.1"/>
</dbReference>
<comment type="caution">
    <text evidence="2">The sequence shown here is derived from an EMBL/GenBank/DDBJ whole genome shotgun (WGS) entry which is preliminary data.</text>
</comment>
<keyword evidence="3" id="KW-1185">Reference proteome</keyword>
<organism evidence="2 3">
    <name type="scientific">Mycetocola manganoxydans</name>
    <dbReference type="NCBI Taxonomy" id="699879"/>
    <lineage>
        <taxon>Bacteria</taxon>
        <taxon>Bacillati</taxon>
        <taxon>Actinomycetota</taxon>
        <taxon>Actinomycetes</taxon>
        <taxon>Micrococcales</taxon>
        <taxon>Microbacteriaceae</taxon>
        <taxon>Mycetocola</taxon>
    </lineage>
</organism>
<gene>
    <name evidence="2" type="ORF">D9V29_10120</name>
</gene>
<proteinExistence type="predicted"/>
<evidence type="ECO:0000256" key="1">
    <source>
        <dbReference type="SAM" id="MobiDB-lite"/>
    </source>
</evidence>
<dbReference type="Gene3D" id="2.60.40.10">
    <property type="entry name" value="Immunoglobulins"/>
    <property type="match status" value="2"/>
</dbReference>
<feature type="region of interest" description="Disordered" evidence="1">
    <location>
        <begin position="474"/>
        <end position="495"/>
    </location>
</feature>
<dbReference type="EMBL" id="RCUV01000010">
    <property type="protein sequence ID" value="RLP70303.1"/>
    <property type="molecule type" value="Genomic_DNA"/>
</dbReference>
<dbReference type="AlphaFoldDB" id="A0A3L6ZQT4"/>
<dbReference type="OrthoDB" id="3751446at2"/>
<protein>
    <submittedName>
        <fullName evidence="2">Uncharacterized protein</fullName>
    </submittedName>
</protein>
<dbReference type="Proteomes" id="UP000270299">
    <property type="component" value="Unassembled WGS sequence"/>
</dbReference>
<evidence type="ECO:0000313" key="2">
    <source>
        <dbReference type="EMBL" id="RLP70303.1"/>
    </source>
</evidence>
<reference evidence="2 3" key="1">
    <citation type="submission" date="2018-10" db="EMBL/GenBank/DDBJ databases">
        <authorList>
            <person name="Li J."/>
        </authorList>
    </citation>
    <scope>NUCLEOTIDE SEQUENCE [LARGE SCALE GENOMIC DNA]</scope>
    <source>
        <strain evidence="2 3">CCTCC AB209002</strain>
    </source>
</reference>
<evidence type="ECO:0000313" key="3">
    <source>
        <dbReference type="Proteomes" id="UP000270299"/>
    </source>
</evidence>
<dbReference type="GO" id="GO:0005975">
    <property type="term" value="P:carbohydrate metabolic process"/>
    <property type="evidence" value="ECO:0007669"/>
    <property type="project" value="UniProtKB-ARBA"/>
</dbReference>
<name>A0A3L6ZQT4_9MICO</name>